<protein>
    <submittedName>
        <fullName evidence="1">Uncharacterized protein</fullName>
    </submittedName>
</protein>
<gene>
    <name evidence="1" type="ORF">LCGC14_2709820</name>
</gene>
<dbReference type="EMBL" id="LAZR01048514">
    <property type="protein sequence ID" value="KKK91747.1"/>
    <property type="molecule type" value="Genomic_DNA"/>
</dbReference>
<sequence length="34" mass="3893">MVTELDLKRSLYILKIFLTHPSAAFRDMSALPDV</sequence>
<evidence type="ECO:0000313" key="1">
    <source>
        <dbReference type="EMBL" id="KKK91747.1"/>
    </source>
</evidence>
<dbReference type="AlphaFoldDB" id="A0A0F8ZD63"/>
<feature type="non-terminal residue" evidence="1">
    <location>
        <position position="34"/>
    </location>
</feature>
<organism evidence="1">
    <name type="scientific">marine sediment metagenome</name>
    <dbReference type="NCBI Taxonomy" id="412755"/>
    <lineage>
        <taxon>unclassified sequences</taxon>
        <taxon>metagenomes</taxon>
        <taxon>ecological metagenomes</taxon>
    </lineage>
</organism>
<proteinExistence type="predicted"/>
<reference evidence="1" key="1">
    <citation type="journal article" date="2015" name="Nature">
        <title>Complex archaea that bridge the gap between prokaryotes and eukaryotes.</title>
        <authorList>
            <person name="Spang A."/>
            <person name="Saw J.H."/>
            <person name="Jorgensen S.L."/>
            <person name="Zaremba-Niedzwiedzka K."/>
            <person name="Martijn J."/>
            <person name="Lind A.E."/>
            <person name="van Eijk R."/>
            <person name="Schleper C."/>
            <person name="Guy L."/>
            <person name="Ettema T.J."/>
        </authorList>
    </citation>
    <scope>NUCLEOTIDE SEQUENCE</scope>
</reference>
<name>A0A0F8ZD63_9ZZZZ</name>
<comment type="caution">
    <text evidence="1">The sequence shown here is derived from an EMBL/GenBank/DDBJ whole genome shotgun (WGS) entry which is preliminary data.</text>
</comment>
<accession>A0A0F8ZD63</accession>